<proteinExistence type="predicted"/>
<keyword evidence="1" id="KW-0732">Signal</keyword>
<keyword evidence="3" id="KW-1185">Reference proteome</keyword>
<feature type="signal peptide" evidence="1">
    <location>
        <begin position="1"/>
        <end position="25"/>
    </location>
</feature>
<comment type="caution">
    <text evidence="2">The sequence shown here is derived from an EMBL/GenBank/DDBJ whole genome shotgun (WGS) entry which is preliminary data.</text>
</comment>
<evidence type="ECO:0000256" key="1">
    <source>
        <dbReference type="SAM" id="SignalP"/>
    </source>
</evidence>
<accession>A0A8J2KMP4</accession>
<feature type="chain" id="PRO_5035256386" evidence="1">
    <location>
        <begin position="26"/>
        <end position="69"/>
    </location>
</feature>
<gene>
    <name evidence="2" type="ORF">AFUS01_LOCUS27913</name>
</gene>
<organism evidence="2 3">
    <name type="scientific">Allacma fusca</name>
    <dbReference type="NCBI Taxonomy" id="39272"/>
    <lineage>
        <taxon>Eukaryota</taxon>
        <taxon>Metazoa</taxon>
        <taxon>Ecdysozoa</taxon>
        <taxon>Arthropoda</taxon>
        <taxon>Hexapoda</taxon>
        <taxon>Collembola</taxon>
        <taxon>Symphypleona</taxon>
        <taxon>Sminthuridae</taxon>
        <taxon>Allacma</taxon>
    </lineage>
</organism>
<dbReference type="AlphaFoldDB" id="A0A8J2KMP4"/>
<dbReference type="Proteomes" id="UP000708208">
    <property type="component" value="Unassembled WGS sequence"/>
</dbReference>
<reference evidence="2" key="1">
    <citation type="submission" date="2021-06" db="EMBL/GenBank/DDBJ databases">
        <authorList>
            <person name="Hodson N. C."/>
            <person name="Mongue J. A."/>
            <person name="Jaron S. K."/>
        </authorList>
    </citation>
    <scope>NUCLEOTIDE SEQUENCE</scope>
</reference>
<dbReference type="EMBL" id="CAJVCH010391740">
    <property type="protein sequence ID" value="CAG7817340.1"/>
    <property type="molecule type" value="Genomic_DNA"/>
</dbReference>
<evidence type="ECO:0000313" key="2">
    <source>
        <dbReference type="EMBL" id="CAG7817340.1"/>
    </source>
</evidence>
<name>A0A8J2KMP4_9HEXA</name>
<evidence type="ECO:0000313" key="3">
    <source>
        <dbReference type="Proteomes" id="UP000708208"/>
    </source>
</evidence>
<sequence length="69" mass="7423">MQGKLPLVLVLVACVALFVVEESSAADSWVQPCDTHCPGSPYYCLVCCQAHKYKGGAAACHGTRCYCRI</sequence>
<dbReference type="OrthoDB" id="8261355at2759"/>
<protein>
    <submittedName>
        <fullName evidence="2">Uncharacterized protein</fullName>
    </submittedName>
</protein>